<evidence type="ECO:0000313" key="6">
    <source>
        <dbReference type="EMBL" id="KAJ0225200.1"/>
    </source>
</evidence>
<comment type="caution">
    <text evidence="6">The sequence shown here is derived from an EMBL/GenBank/DDBJ whole genome shotgun (WGS) entry which is preliminary data.</text>
</comment>
<proteinExistence type="predicted"/>
<evidence type="ECO:0008006" key="8">
    <source>
        <dbReference type="Google" id="ProtNLM"/>
    </source>
</evidence>
<dbReference type="EMBL" id="NBSK02000001">
    <property type="protein sequence ID" value="KAJ0225200.1"/>
    <property type="molecule type" value="Genomic_DNA"/>
</dbReference>
<dbReference type="PANTHER" id="PTHR47947:SF3">
    <property type="entry name" value="CYTOCHROME P450 81D1-LIKE"/>
    <property type="match status" value="1"/>
</dbReference>
<evidence type="ECO:0000256" key="3">
    <source>
        <dbReference type="ARBA" id="ARBA00023002"/>
    </source>
</evidence>
<dbReference type="GO" id="GO:0016705">
    <property type="term" value="F:oxidoreductase activity, acting on paired donors, with incorporation or reduction of molecular oxygen"/>
    <property type="evidence" value="ECO:0007669"/>
    <property type="project" value="InterPro"/>
</dbReference>
<evidence type="ECO:0000256" key="4">
    <source>
        <dbReference type="ARBA" id="ARBA00023004"/>
    </source>
</evidence>
<dbReference type="Gene3D" id="1.10.630.10">
    <property type="entry name" value="Cytochrome P450"/>
    <property type="match status" value="1"/>
</dbReference>
<reference evidence="6 7" key="1">
    <citation type="journal article" date="2017" name="Nat. Commun.">
        <title>Genome assembly with in vitro proximity ligation data and whole-genome triplication in lettuce.</title>
        <authorList>
            <person name="Reyes-Chin-Wo S."/>
            <person name="Wang Z."/>
            <person name="Yang X."/>
            <person name="Kozik A."/>
            <person name="Arikit S."/>
            <person name="Song C."/>
            <person name="Xia L."/>
            <person name="Froenicke L."/>
            <person name="Lavelle D.O."/>
            <person name="Truco M.J."/>
            <person name="Xia R."/>
            <person name="Zhu S."/>
            <person name="Xu C."/>
            <person name="Xu H."/>
            <person name="Xu X."/>
            <person name="Cox K."/>
            <person name="Korf I."/>
            <person name="Meyers B.C."/>
            <person name="Michelmore R.W."/>
        </authorList>
    </citation>
    <scope>NUCLEOTIDE SEQUENCE [LARGE SCALE GENOMIC DNA]</scope>
    <source>
        <strain evidence="7">cv. Salinas</strain>
        <tissue evidence="6">Seedlings</tissue>
    </source>
</reference>
<keyword evidence="4" id="KW-0408">Iron</keyword>
<keyword evidence="5" id="KW-0503">Monooxygenase</keyword>
<protein>
    <recommendedName>
        <fullName evidence="8">Cytochrome P450</fullName>
    </recommendedName>
</protein>
<dbReference type="PANTHER" id="PTHR47947">
    <property type="entry name" value="CYTOCHROME P450 82C3-RELATED"/>
    <property type="match status" value="1"/>
</dbReference>
<dbReference type="GO" id="GO:0005506">
    <property type="term" value="F:iron ion binding"/>
    <property type="evidence" value="ECO:0007669"/>
    <property type="project" value="InterPro"/>
</dbReference>
<keyword evidence="7" id="KW-1185">Reference proteome</keyword>
<keyword evidence="2" id="KW-0479">Metal-binding</keyword>
<accession>A0A9R1WHB1</accession>
<organism evidence="6 7">
    <name type="scientific">Lactuca sativa</name>
    <name type="common">Garden lettuce</name>
    <dbReference type="NCBI Taxonomy" id="4236"/>
    <lineage>
        <taxon>Eukaryota</taxon>
        <taxon>Viridiplantae</taxon>
        <taxon>Streptophyta</taxon>
        <taxon>Embryophyta</taxon>
        <taxon>Tracheophyta</taxon>
        <taxon>Spermatophyta</taxon>
        <taxon>Magnoliopsida</taxon>
        <taxon>eudicotyledons</taxon>
        <taxon>Gunneridae</taxon>
        <taxon>Pentapetalae</taxon>
        <taxon>asterids</taxon>
        <taxon>campanulids</taxon>
        <taxon>Asterales</taxon>
        <taxon>Asteraceae</taxon>
        <taxon>Cichorioideae</taxon>
        <taxon>Cichorieae</taxon>
        <taxon>Lactucinae</taxon>
        <taxon>Lactuca</taxon>
    </lineage>
</organism>
<evidence type="ECO:0000256" key="2">
    <source>
        <dbReference type="ARBA" id="ARBA00022723"/>
    </source>
</evidence>
<keyword evidence="1" id="KW-0349">Heme</keyword>
<dbReference type="GO" id="GO:0004497">
    <property type="term" value="F:monooxygenase activity"/>
    <property type="evidence" value="ECO:0007669"/>
    <property type="project" value="UniProtKB-KW"/>
</dbReference>
<dbReference type="GO" id="GO:0020037">
    <property type="term" value="F:heme binding"/>
    <property type="evidence" value="ECO:0007669"/>
    <property type="project" value="InterPro"/>
</dbReference>
<evidence type="ECO:0000256" key="5">
    <source>
        <dbReference type="ARBA" id="ARBA00023033"/>
    </source>
</evidence>
<evidence type="ECO:0000256" key="1">
    <source>
        <dbReference type="ARBA" id="ARBA00022617"/>
    </source>
</evidence>
<keyword evidence="3" id="KW-0560">Oxidoreductase</keyword>
<name>A0A9R1WHB1_LACSA</name>
<dbReference type="InterPro" id="IPR036396">
    <property type="entry name" value="Cyt_P450_sf"/>
</dbReference>
<gene>
    <name evidence="6" type="ORF">LSAT_V11C100004050</name>
</gene>
<dbReference type="Proteomes" id="UP000235145">
    <property type="component" value="Unassembled WGS sequence"/>
</dbReference>
<evidence type="ECO:0000313" key="7">
    <source>
        <dbReference type="Proteomes" id="UP000235145"/>
    </source>
</evidence>
<sequence>MTIAGRRCDVEGGEAGRFMELVQELFIVMGATHVSDYLPWWKWVGGKHLEKEMVALNENWHALMQDLIEEQRRKTVVEAEGGSYDDLKKKLIEFLLMSQQKEPENHSDEVIKGLLQVLISAGSNQEAIHRV</sequence>
<dbReference type="SUPFAM" id="SSF48264">
    <property type="entry name" value="Cytochrome P450"/>
    <property type="match status" value="1"/>
</dbReference>
<dbReference type="InterPro" id="IPR050651">
    <property type="entry name" value="Plant_Cytochrome_P450_Monoox"/>
</dbReference>
<dbReference type="AlphaFoldDB" id="A0A9R1WHB1"/>